<reference evidence="1" key="1">
    <citation type="journal article" date="2020" name="Nature">
        <title>Giant virus diversity and host interactions through global metagenomics.</title>
        <authorList>
            <person name="Schulz F."/>
            <person name="Roux S."/>
            <person name="Paez-Espino D."/>
            <person name="Jungbluth S."/>
            <person name="Walsh D.A."/>
            <person name="Denef V.J."/>
            <person name="McMahon K.D."/>
            <person name="Konstantinidis K.T."/>
            <person name="Eloe-Fadrosh E.A."/>
            <person name="Kyrpides N.C."/>
            <person name="Woyke T."/>
        </authorList>
    </citation>
    <scope>NUCLEOTIDE SEQUENCE</scope>
    <source>
        <strain evidence="1">GVMAG-M-3300014204-73</strain>
    </source>
</reference>
<organism evidence="1">
    <name type="scientific">viral metagenome</name>
    <dbReference type="NCBI Taxonomy" id="1070528"/>
    <lineage>
        <taxon>unclassified sequences</taxon>
        <taxon>metagenomes</taxon>
        <taxon>organismal metagenomes</taxon>
    </lineage>
</organism>
<proteinExistence type="predicted"/>
<sequence length="97" mass="11201">MKQLTPVIQKLENDLKMTPYQSCQYPEGTDGWSPIPIVFLDHLRCLYNCCSQIALLYPNDKVVMFSDQVFTTTPYQNDGYQSDGYHKEIIPSDDDDD</sequence>
<accession>A0A6C0BMN5</accession>
<evidence type="ECO:0000313" key="1">
    <source>
        <dbReference type="EMBL" id="QHS92678.1"/>
    </source>
</evidence>
<protein>
    <submittedName>
        <fullName evidence="1">Uncharacterized protein</fullName>
    </submittedName>
</protein>
<dbReference type="AlphaFoldDB" id="A0A6C0BMN5"/>
<name>A0A6C0BMN5_9ZZZZ</name>
<dbReference type="EMBL" id="MN739185">
    <property type="protein sequence ID" value="QHS92678.1"/>
    <property type="molecule type" value="Genomic_DNA"/>
</dbReference>